<feature type="domain" description="Acyl-CoA dehydrogenase/oxidase N-terminal" evidence="8">
    <location>
        <begin position="6"/>
        <end position="120"/>
    </location>
</feature>
<accession>A0A2N7U2X8</accession>
<reference evidence="9 10" key="1">
    <citation type="submission" date="2018-01" db="EMBL/GenBank/DDBJ databases">
        <title>Halomonas endophytica sp. nov., isolated from storage liquid in the stems of Populus euphratica.</title>
        <authorList>
            <person name="Chen C."/>
        </authorList>
    </citation>
    <scope>NUCLEOTIDE SEQUENCE [LARGE SCALE GENOMIC DNA]</scope>
    <source>
        <strain evidence="9 10">MC28</strain>
    </source>
</reference>
<dbReference type="Gene3D" id="2.40.110.10">
    <property type="entry name" value="Butyryl-CoA Dehydrogenase, subunit A, domain 2"/>
    <property type="match status" value="1"/>
</dbReference>
<feature type="domain" description="Acyl-CoA oxidase/dehydrogenase middle" evidence="7">
    <location>
        <begin position="124"/>
        <end position="222"/>
    </location>
</feature>
<dbReference type="Pfam" id="PF00441">
    <property type="entry name" value="Acyl-CoA_dh_1"/>
    <property type="match status" value="1"/>
</dbReference>
<evidence type="ECO:0000256" key="5">
    <source>
        <dbReference type="RuleBase" id="RU362125"/>
    </source>
</evidence>
<evidence type="ECO:0000256" key="2">
    <source>
        <dbReference type="ARBA" id="ARBA00009347"/>
    </source>
</evidence>
<gene>
    <name evidence="9" type="ORF">C1H69_13105</name>
</gene>
<dbReference type="RefSeq" id="WP_102653843.1">
    <property type="nucleotide sequence ID" value="NZ_PNRF01000027.1"/>
</dbReference>
<dbReference type="SUPFAM" id="SSF47203">
    <property type="entry name" value="Acyl-CoA dehydrogenase C-terminal domain-like"/>
    <property type="match status" value="1"/>
</dbReference>
<dbReference type="GO" id="GO:0050660">
    <property type="term" value="F:flavin adenine dinucleotide binding"/>
    <property type="evidence" value="ECO:0007669"/>
    <property type="project" value="InterPro"/>
</dbReference>
<keyword evidence="4 5" id="KW-0274">FAD</keyword>
<dbReference type="Pfam" id="PF02771">
    <property type="entry name" value="Acyl-CoA_dh_N"/>
    <property type="match status" value="1"/>
</dbReference>
<dbReference type="InterPro" id="IPR009100">
    <property type="entry name" value="AcylCoA_DH/oxidase_NM_dom_sf"/>
</dbReference>
<dbReference type="InterPro" id="IPR009075">
    <property type="entry name" value="AcylCo_DH/oxidase_C"/>
</dbReference>
<sequence length="390" mass="43094">MDFELTKEQLMIVDTARRLGQDYGLEYWEAQDKTKSFPQECWQAICDTGLAAVLLPEEYGGAGLGMLEMALIVEALAEGGAGSTLGQLFMINPIFGGVSVAQFGTDEMKTELLPRLATGELNFCMALTEPDSGSNTLEMKSFAAEDGDGWRLRGQKIWITGVSSAGKMLVVTRTRKLEEVEKPTQGISMFLLDIDREGLSHTPIDKLGTHTLSASSVFFDDVRIEPHELVGTLHSGWRELLQVLNTERIVTTAGMIGAGKLATRLAVDYGNERKVFRNRPVTAYQGIQFPLAQSHAELECARIMNLRAAALCDLDQPYGSEANMAKLVAARAAMHAIERSMQTMGGMGYAREYHVERLWRDARLFKFAPVSEEMILNFIAVHNLGMPKSY</sequence>
<dbReference type="InterPro" id="IPR036250">
    <property type="entry name" value="AcylCo_DH-like_C"/>
</dbReference>
<protein>
    <submittedName>
        <fullName evidence="9">Acyl-CoA dehydrogenase</fullName>
    </submittedName>
</protein>
<evidence type="ECO:0000256" key="1">
    <source>
        <dbReference type="ARBA" id="ARBA00001974"/>
    </source>
</evidence>
<dbReference type="Proteomes" id="UP000235803">
    <property type="component" value="Unassembled WGS sequence"/>
</dbReference>
<keyword evidence="5" id="KW-0560">Oxidoreductase</keyword>
<evidence type="ECO:0000256" key="4">
    <source>
        <dbReference type="ARBA" id="ARBA00022827"/>
    </source>
</evidence>
<evidence type="ECO:0000313" key="10">
    <source>
        <dbReference type="Proteomes" id="UP000235803"/>
    </source>
</evidence>
<dbReference type="GO" id="GO:0003995">
    <property type="term" value="F:acyl-CoA dehydrogenase activity"/>
    <property type="evidence" value="ECO:0007669"/>
    <property type="project" value="InterPro"/>
</dbReference>
<dbReference type="InterPro" id="IPR006091">
    <property type="entry name" value="Acyl-CoA_Oxase/DH_mid-dom"/>
</dbReference>
<evidence type="ECO:0000313" key="9">
    <source>
        <dbReference type="EMBL" id="PMR74781.1"/>
    </source>
</evidence>
<dbReference type="PROSITE" id="PS00073">
    <property type="entry name" value="ACYL_COA_DH_2"/>
    <property type="match status" value="1"/>
</dbReference>
<dbReference type="InterPro" id="IPR046373">
    <property type="entry name" value="Acyl-CoA_Oxase/DH_mid-dom_sf"/>
</dbReference>
<comment type="cofactor">
    <cofactor evidence="1 5">
        <name>FAD</name>
        <dbReference type="ChEBI" id="CHEBI:57692"/>
    </cofactor>
</comment>
<dbReference type="Pfam" id="PF02770">
    <property type="entry name" value="Acyl-CoA_dh_M"/>
    <property type="match status" value="1"/>
</dbReference>
<keyword evidence="3 5" id="KW-0285">Flavoprotein</keyword>
<dbReference type="EMBL" id="PNRF01000027">
    <property type="protein sequence ID" value="PMR74781.1"/>
    <property type="molecule type" value="Genomic_DNA"/>
</dbReference>
<dbReference type="AlphaFoldDB" id="A0A2N7U2X8"/>
<proteinExistence type="inferred from homology"/>
<evidence type="ECO:0000259" key="8">
    <source>
        <dbReference type="Pfam" id="PF02771"/>
    </source>
</evidence>
<evidence type="ECO:0000256" key="3">
    <source>
        <dbReference type="ARBA" id="ARBA00022630"/>
    </source>
</evidence>
<dbReference type="PIRSF" id="PIRSF016578">
    <property type="entry name" value="HsaA"/>
    <property type="match status" value="1"/>
</dbReference>
<dbReference type="Gene3D" id="1.10.540.10">
    <property type="entry name" value="Acyl-CoA dehydrogenase/oxidase, N-terminal domain"/>
    <property type="match status" value="1"/>
</dbReference>
<comment type="similarity">
    <text evidence="2 5">Belongs to the acyl-CoA dehydrogenase family.</text>
</comment>
<evidence type="ECO:0000259" key="7">
    <source>
        <dbReference type="Pfam" id="PF02770"/>
    </source>
</evidence>
<evidence type="ECO:0000259" key="6">
    <source>
        <dbReference type="Pfam" id="PF00441"/>
    </source>
</evidence>
<dbReference type="InterPro" id="IPR006089">
    <property type="entry name" value="Acyl-CoA_DH_CS"/>
</dbReference>
<dbReference type="SUPFAM" id="SSF56645">
    <property type="entry name" value="Acyl-CoA dehydrogenase NM domain-like"/>
    <property type="match status" value="1"/>
</dbReference>
<dbReference type="PANTHER" id="PTHR43884:SF12">
    <property type="entry name" value="ISOVALERYL-COA DEHYDROGENASE, MITOCHONDRIAL-RELATED"/>
    <property type="match status" value="1"/>
</dbReference>
<dbReference type="PANTHER" id="PTHR43884">
    <property type="entry name" value="ACYL-COA DEHYDROGENASE"/>
    <property type="match status" value="1"/>
</dbReference>
<name>A0A2N7U2X8_9GAMM</name>
<dbReference type="InterPro" id="IPR037069">
    <property type="entry name" value="AcylCoA_DH/ox_N_sf"/>
</dbReference>
<keyword evidence="10" id="KW-1185">Reference proteome</keyword>
<dbReference type="InterPro" id="IPR013786">
    <property type="entry name" value="AcylCoA_DH/ox_N"/>
</dbReference>
<dbReference type="Gene3D" id="1.20.140.10">
    <property type="entry name" value="Butyryl-CoA Dehydrogenase, subunit A, domain 3"/>
    <property type="match status" value="1"/>
</dbReference>
<comment type="caution">
    <text evidence="9">The sequence shown here is derived from an EMBL/GenBank/DDBJ whole genome shotgun (WGS) entry which is preliminary data.</text>
</comment>
<feature type="domain" description="Acyl-CoA dehydrogenase/oxidase C-terminal" evidence="6">
    <location>
        <begin position="235"/>
        <end position="380"/>
    </location>
</feature>
<organism evidence="9 10">
    <name type="scientific">Billgrantia endophytica</name>
    <dbReference type="NCBI Taxonomy" id="2033802"/>
    <lineage>
        <taxon>Bacteria</taxon>
        <taxon>Pseudomonadati</taxon>
        <taxon>Pseudomonadota</taxon>
        <taxon>Gammaproteobacteria</taxon>
        <taxon>Oceanospirillales</taxon>
        <taxon>Halomonadaceae</taxon>
        <taxon>Billgrantia</taxon>
    </lineage>
</organism>
<dbReference type="OrthoDB" id="9769473at2"/>